<feature type="binding site" evidence="6">
    <location>
        <position position="203"/>
    </location>
    <ligand>
        <name>a divalent metal cation</name>
        <dbReference type="ChEBI" id="CHEBI:60240"/>
        <label>2</label>
        <note>catalytic</note>
    </ligand>
</feature>
<feature type="binding site" evidence="6">
    <location>
        <position position="235"/>
    </location>
    <ligand>
        <name>a divalent metal cation</name>
        <dbReference type="ChEBI" id="CHEBI:60240"/>
        <label>2</label>
        <note>catalytic</note>
    </ligand>
</feature>
<keyword evidence="2 6" id="KW-0031">Aminopeptidase</keyword>
<feature type="binding site" evidence="6">
    <location>
        <position position="105"/>
    </location>
    <ligand>
        <name>a divalent metal cation</name>
        <dbReference type="ChEBI" id="CHEBI:60240"/>
        <label>2</label>
        <note>catalytic</note>
    </ligand>
</feature>
<keyword evidence="4 6" id="KW-0479">Metal-binding</keyword>
<dbReference type="InterPro" id="IPR000994">
    <property type="entry name" value="Pept_M24"/>
</dbReference>
<protein>
    <recommendedName>
        <fullName evidence="6 7">Methionine aminopeptidase</fullName>
        <shortName evidence="6">MAP</shortName>
        <shortName evidence="6">MetAP</shortName>
        <ecNumber evidence="6 7">3.4.11.18</ecNumber>
    </recommendedName>
    <alternativeName>
        <fullName evidence="6">Peptidase M</fullName>
    </alternativeName>
</protein>
<evidence type="ECO:0000313" key="9">
    <source>
        <dbReference type="EMBL" id="OGK40820.1"/>
    </source>
</evidence>
<feature type="binding site" evidence="6">
    <location>
        <position position="235"/>
    </location>
    <ligand>
        <name>a divalent metal cation</name>
        <dbReference type="ChEBI" id="CHEBI:60240"/>
        <label>1</label>
    </ligand>
</feature>
<evidence type="ECO:0000256" key="6">
    <source>
        <dbReference type="HAMAP-Rule" id="MF_01974"/>
    </source>
</evidence>
<comment type="cofactor">
    <cofactor evidence="6">
        <name>Co(2+)</name>
        <dbReference type="ChEBI" id="CHEBI:48828"/>
    </cofactor>
    <cofactor evidence="6">
        <name>Zn(2+)</name>
        <dbReference type="ChEBI" id="CHEBI:29105"/>
    </cofactor>
    <cofactor evidence="6">
        <name>Mn(2+)</name>
        <dbReference type="ChEBI" id="CHEBI:29035"/>
    </cofactor>
    <cofactor evidence="6">
        <name>Fe(2+)</name>
        <dbReference type="ChEBI" id="CHEBI:29033"/>
    </cofactor>
    <text evidence="6">Binds 2 divalent metal cations per subunit. Has a high-affinity and a low affinity metal-binding site. The true nature of the physiological cofactor is under debate. The enzyme is active with cobalt, zinc, manganese or divalent iron ions. Most likely, methionine aminopeptidases function as mononuclear Fe(2+)-metalloproteases under physiological conditions, and the catalytically relevant metal-binding site has been assigned to the histidine-containing high-affinity site.</text>
</comment>
<evidence type="ECO:0000256" key="3">
    <source>
        <dbReference type="ARBA" id="ARBA00022670"/>
    </source>
</evidence>
<feature type="binding site" evidence="6">
    <location>
        <position position="175"/>
    </location>
    <ligand>
        <name>substrate</name>
    </ligand>
</feature>
<dbReference type="InterPro" id="IPR001714">
    <property type="entry name" value="Pept_M24_MAP"/>
</dbReference>
<reference evidence="9 10" key="1">
    <citation type="journal article" date="2016" name="Nat. Commun.">
        <title>Thousands of microbial genomes shed light on interconnected biogeochemical processes in an aquifer system.</title>
        <authorList>
            <person name="Anantharaman K."/>
            <person name="Brown C.T."/>
            <person name="Hug L.A."/>
            <person name="Sharon I."/>
            <person name="Castelle C.J."/>
            <person name="Probst A.J."/>
            <person name="Thomas B.C."/>
            <person name="Singh A."/>
            <person name="Wilkins M.J."/>
            <person name="Karaoz U."/>
            <person name="Brodie E.L."/>
            <person name="Williams K.H."/>
            <person name="Hubbard S.S."/>
            <person name="Banfield J.F."/>
        </authorList>
    </citation>
    <scope>NUCLEOTIDE SEQUENCE [LARGE SCALE GENOMIC DNA]</scope>
</reference>
<dbReference type="GO" id="GO:0006508">
    <property type="term" value="P:proteolysis"/>
    <property type="evidence" value="ECO:0007669"/>
    <property type="project" value="UniProtKB-KW"/>
</dbReference>
<dbReference type="Proteomes" id="UP000177698">
    <property type="component" value="Unassembled WGS sequence"/>
</dbReference>
<dbReference type="PANTHER" id="PTHR43330">
    <property type="entry name" value="METHIONINE AMINOPEPTIDASE"/>
    <property type="match status" value="1"/>
</dbReference>
<dbReference type="InterPro" id="IPR036005">
    <property type="entry name" value="Creatinase/aminopeptidase-like"/>
</dbReference>
<evidence type="ECO:0000256" key="5">
    <source>
        <dbReference type="ARBA" id="ARBA00022801"/>
    </source>
</evidence>
<dbReference type="STRING" id="1802056.A2954_05805"/>
<evidence type="ECO:0000256" key="1">
    <source>
        <dbReference type="ARBA" id="ARBA00002521"/>
    </source>
</evidence>
<dbReference type="GO" id="GO:0070006">
    <property type="term" value="F:metalloaminopeptidase activity"/>
    <property type="evidence" value="ECO:0007669"/>
    <property type="project" value="UniProtKB-UniRule"/>
</dbReference>
<keyword evidence="5 6" id="KW-0378">Hydrolase</keyword>
<feature type="binding site" evidence="6">
    <location>
        <position position="168"/>
    </location>
    <ligand>
        <name>a divalent metal cation</name>
        <dbReference type="ChEBI" id="CHEBI:60240"/>
        <label>2</label>
        <note>catalytic</note>
    </ligand>
</feature>
<evidence type="ECO:0000256" key="4">
    <source>
        <dbReference type="ARBA" id="ARBA00022723"/>
    </source>
</evidence>
<comment type="subunit">
    <text evidence="6">Monomer.</text>
</comment>
<dbReference type="GO" id="GO:0004239">
    <property type="term" value="F:initiator methionyl aminopeptidase activity"/>
    <property type="evidence" value="ECO:0007669"/>
    <property type="project" value="UniProtKB-UniRule"/>
</dbReference>
<feature type="binding site" evidence="6">
    <location>
        <position position="77"/>
    </location>
    <ligand>
        <name>substrate</name>
    </ligand>
</feature>
<dbReference type="HAMAP" id="MF_01974">
    <property type="entry name" value="MetAP_1"/>
    <property type="match status" value="1"/>
</dbReference>
<dbReference type="GO" id="GO:0046872">
    <property type="term" value="F:metal ion binding"/>
    <property type="evidence" value="ECO:0007669"/>
    <property type="project" value="UniProtKB-UniRule"/>
</dbReference>
<evidence type="ECO:0000256" key="2">
    <source>
        <dbReference type="ARBA" id="ARBA00022438"/>
    </source>
</evidence>
<feature type="binding site" evidence="6">
    <location>
        <position position="94"/>
    </location>
    <ligand>
        <name>a divalent metal cation</name>
        <dbReference type="ChEBI" id="CHEBI:60240"/>
        <label>1</label>
    </ligand>
</feature>
<comment type="catalytic activity">
    <reaction evidence="6 7">
        <text>Release of N-terminal amino acids, preferentially methionine, from peptides and arylamides.</text>
        <dbReference type="EC" id="3.4.11.18"/>
    </reaction>
</comment>
<dbReference type="SUPFAM" id="SSF55920">
    <property type="entry name" value="Creatinase/aminopeptidase"/>
    <property type="match status" value="1"/>
</dbReference>
<comment type="function">
    <text evidence="1 6">Removes the N-terminal methionine from nascent proteins. The N-terminal methionine is often cleaved when the second residue in the primary sequence is small and uncharged (Met-Ala-, Cys, Gly, Pro, Ser, Thr, or Val). Requires deformylation of the N(alpha)-formylated initiator methionine before it can be hydrolyzed.</text>
</comment>
<evidence type="ECO:0000259" key="8">
    <source>
        <dbReference type="Pfam" id="PF00557"/>
    </source>
</evidence>
<dbReference type="GO" id="GO:0005829">
    <property type="term" value="C:cytosol"/>
    <property type="evidence" value="ECO:0007669"/>
    <property type="project" value="TreeGrafter"/>
</dbReference>
<proteinExistence type="inferred from homology"/>
<name>A0A1F7IBU9_9BACT</name>
<feature type="binding site" evidence="6">
    <location>
        <position position="105"/>
    </location>
    <ligand>
        <name>a divalent metal cation</name>
        <dbReference type="ChEBI" id="CHEBI:60240"/>
        <label>1</label>
    </ligand>
</feature>
<organism evidence="9 10">
    <name type="scientific">Candidatus Roizmanbacteria bacterium RIFCSPLOWO2_01_FULL_37_12</name>
    <dbReference type="NCBI Taxonomy" id="1802056"/>
    <lineage>
        <taxon>Bacteria</taxon>
        <taxon>Candidatus Roizmaniibacteriota</taxon>
    </lineage>
</organism>
<dbReference type="InterPro" id="IPR002467">
    <property type="entry name" value="Pept_M24A_MAP1"/>
</dbReference>
<evidence type="ECO:0000256" key="7">
    <source>
        <dbReference type="RuleBase" id="RU003653"/>
    </source>
</evidence>
<comment type="similarity">
    <text evidence="6">Belongs to the peptidase M24A family. Methionine aminopeptidase type 1 subfamily.</text>
</comment>
<gene>
    <name evidence="6" type="primary">map</name>
    <name evidence="9" type="ORF">A2954_05805</name>
</gene>
<dbReference type="Gene3D" id="3.90.230.10">
    <property type="entry name" value="Creatinase/methionine aminopeptidase superfamily"/>
    <property type="match status" value="1"/>
</dbReference>
<dbReference type="NCBIfam" id="TIGR00500">
    <property type="entry name" value="met_pdase_I"/>
    <property type="match status" value="1"/>
</dbReference>
<dbReference type="PANTHER" id="PTHR43330:SF27">
    <property type="entry name" value="METHIONINE AMINOPEPTIDASE"/>
    <property type="match status" value="1"/>
</dbReference>
<dbReference type="AlphaFoldDB" id="A0A1F7IBU9"/>
<dbReference type="EC" id="3.4.11.18" evidence="6 7"/>
<feature type="domain" description="Peptidase M24" evidence="8">
    <location>
        <begin position="12"/>
        <end position="241"/>
    </location>
</feature>
<sequence length="261" mass="29007">MIKLKTKKEIEVMKEGGRRLKEVVRELRPQIKAGMTTAQIDKIAESLIVKKGGQPSFKKVRDYFWSTCLTVNEQIVHTPPSAKVLKTGDILTVDIGIYYKGFHTDYADTVAIGKIDVEIIKFLAKGKKTLDLAIKKLKIGNRLGQISQVIEKEITGAGYSIVKELTGHGIGRELHEDPYIPGFLDRTEKQTPTIKPGLVIAVEVIYSLGSGEMMHETENNWSIRTSDSSLSACFEHTVAVTYEPEQSSLQGETDTNTIILT</sequence>
<dbReference type="Pfam" id="PF00557">
    <property type="entry name" value="Peptidase_M24"/>
    <property type="match status" value="1"/>
</dbReference>
<accession>A0A1F7IBU9</accession>
<dbReference type="PRINTS" id="PR00599">
    <property type="entry name" value="MAPEPTIDASE"/>
</dbReference>
<dbReference type="EMBL" id="MGAG01000018">
    <property type="protein sequence ID" value="OGK40820.1"/>
    <property type="molecule type" value="Genomic_DNA"/>
</dbReference>
<keyword evidence="3 6" id="KW-0645">Protease</keyword>
<comment type="caution">
    <text evidence="9">The sequence shown here is derived from an EMBL/GenBank/DDBJ whole genome shotgun (WGS) entry which is preliminary data.</text>
</comment>
<evidence type="ECO:0000313" key="10">
    <source>
        <dbReference type="Proteomes" id="UP000177698"/>
    </source>
</evidence>